<dbReference type="EMBL" id="JBHTBQ010000031">
    <property type="protein sequence ID" value="MFC7420961.1"/>
    <property type="molecule type" value="Genomic_DNA"/>
</dbReference>
<feature type="transmembrane region" description="Helical" evidence="1">
    <location>
        <begin position="59"/>
        <end position="82"/>
    </location>
</feature>
<dbReference type="RefSeq" id="WP_380188546.1">
    <property type="nucleotide sequence ID" value="NZ_JBHTBQ010000031.1"/>
</dbReference>
<evidence type="ECO:0000256" key="1">
    <source>
        <dbReference type="SAM" id="Phobius"/>
    </source>
</evidence>
<comment type="caution">
    <text evidence="2">The sequence shown here is derived from an EMBL/GenBank/DDBJ whole genome shotgun (WGS) entry which is preliminary data.</text>
</comment>
<sequence>MSTDCLEKPKKVLKLEWLWFLLFAPPLGGVVFLFIMNVHKIFDGTGFGGSSLPREEATSIAYVYLGILMMFYFLGGLPALLTGILATRLRKVKVIIYVLALGFAGSIFAVVCGFWITDFQGVKLTMMTGAITSVVISIFLRWYTR</sequence>
<reference evidence="3" key="1">
    <citation type="journal article" date="2019" name="Int. J. Syst. Evol. Microbiol.">
        <title>The Global Catalogue of Microorganisms (GCM) 10K type strain sequencing project: providing services to taxonomists for standard genome sequencing and annotation.</title>
        <authorList>
            <consortium name="The Broad Institute Genomics Platform"/>
            <consortium name="The Broad Institute Genome Sequencing Center for Infectious Disease"/>
            <person name="Wu L."/>
            <person name="Ma J."/>
        </authorList>
    </citation>
    <scope>NUCLEOTIDE SEQUENCE [LARGE SCALE GENOMIC DNA]</scope>
    <source>
        <strain evidence="3">CCUG 62945</strain>
    </source>
</reference>
<keyword evidence="1" id="KW-0812">Transmembrane</keyword>
<feature type="transmembrane region" description="Helical" evidence="1">
    <location>
        <begin position="17"/>
        <end position="39"/>
    </location>
</feature>
<gene>
    <name evidence="2" type="ORF">ACFQNF_13930</name>
</gene>
<keyword evidence="3" id="KW-1185">Reference proteome</keyword>
<feature type="transmembrane region" description="Helical" evidence="1">
    <location>
        <begin position="94"/>
        <end position="116"/>
    </location>
</feature>
<evidence type="ECO:0000313" key="2">
    <source>
        <dbReference type="EMBL" id="MFC7420961.1"/>
    </source>
</evidence>
<name>A0ABW2QZ31_9NEIS</name>
<feature type="transmembrane region" description="Helical" evidence="1">
    <location>
        <begin position="122"/>
        <end position="143"/>
    </location>
</feature>
<proteinExistence type="predicted"/>
<dbReference type="Proteomes" id="UP001596473">
    <property type="component" value="Unassembled WGS sequence"/>
</dbReference>
<keyword evidence="1" id="KW-0472">Membrane</keyword>
<accession>A0ABW2QZ31</accession>
<evidence type="ECO:0000313" key="3">
    <source>
        <dbReference type="Proteomes" id="UP001596473"/>
    </source>
</evidence>
<keyword evidence="1" id="KW-1133">Transmembrane helix</keyword>
<organism evidence="2 3">
    <name type="scientific">Iodobacter arcticus</name>
    <dbReference type="NCBI Taxonomy" id="590593"/>
    <lineage>
        <taxon>Bacteria</taxon>
        <taxon>Pseudomonadati</taxon>
        <taxon>Pseudomonadota</taxon>
        <taxon>Betaproteobacteria</taxon>
        <taxon>Neisseriales</taxon>
        <taxon>Chitinibacteraceae</taxon>
        <taxon>Iodobacter</taxon>
    </lineage>
</organism>
<protein>
    <submittedName>
        <fullName evidence="2">Uncharacterized protein</fullName>
    </submittedName>
</protein>